<accession>A0A382D909</accession>
<feature type="non-terminal residue" evidence="1">
    <location>
        <position position="1"/>
    </location>
</feature>
<proteinExistence type="predicted"/>
<reference evidence="1" key="1">
    <citation type="submission" date="2018-05" db="EMBL/GenBank/DDBJ databases">
        <authorList>
            <person name="Lanie J.A."/>
            <person name="Ng W.-L."/>
            <person name="Kazmierczak K.M."/>
            <person name="Andrzejewski T.M."/>
            <person name="Davidsen T.M."/>
            <person name="Wayne K.J."/>
            <person name="Tettelin H."/>
            <person name="Glass J.I."/>
            <person name="Rusch D."/>
            <person name="Podicherti R."/>
            <person name="Tsui H.-C.T."/>
            <person name="Winkler M.E."/>
        </authorList>
    </citation>
    <scope>NUCLEOTIDE SEQUENCE</scope>
</reference>
<protein>
    <submittedName>
        <fullName evidence="1">Uncharacterized protein</fullName>
    </submittedName>
</protein>
<dbReference type="EMBL" id="UINC01037913">
    <property type="protein sequence ID" value="SVB34127.1"/>
    <property type="molecule type" value="Genomic_DNA"/>
</dbReference>
<evidence type="ECO:0000313" key="1">
    <source>
        <dbReference type="EMBL" id="SVB34127.1"/>
    </source>
</evidence>
<gene>
    <name evidence="1" type="ORF">METZ01_LOCUS186981</name>
</gene>
<dbReference type="AlphaFoldDB" id="A0A382D909"/>
<organism evidence="1">
    <name type="scientific">marine metagenome</name>
    <dbReference type="NCBI Taxonomy" id="408172"/>
    <lineage>
        <taxon>unclassified sequences</taxon>
        <taxon>metagenomes</taxon>
        <taxon>ecological metagenomes</taxon>
    </lineage>
</organism>
<name>A0A382D909_9ZZZZ</name>
<feature type="non-terminal residue" evidence="1">
    <location>
        <position position="29"/>
    </location>
</feature>
<sequence length="29" mass="3399">MRPCWIEVDFNCLAHNLTQIRKHTGTSKV</sequence>